<gene>
    <name evidence="2" type="ORF">GCM10015535_34240</name>
</gene>
<dbReference type="Pfam" id="PF09346">
    <property type="entry name" value="SMI1_KNR4"/>
    <property type="match status" value="1"/>
</dbReference>
<dbReference type="EMBL" id="BMTF01000010">
    <property type="protein sequence ID" value="GGV86304.1"/>
    <property type="molecule type" value="Genomic_DNA"/>
</dbReference>
<protein>
    <recommendedName>
        <fullName evidence="1">Knr4/Smi1-like domain-containing protein</fullName>
    </recommendedName>
</protein>
<dbReference type="RefSeq" id="WP_189544589.1">
    <property type="nucleotide sequence ID" value="NZ_BMTF01000010.1"/>
</dbReference>
<organism evidence="2 3">
    <name type="scientific">Streptomyces gelaticus</name>
    <dbReference type="NCBI Taxonomy" id="285446"/>
    <lineage>
        <taxon>Bacteria</taxon>
        <taxon>Bacillati</taxon>
        <taxon>Actinomycetota</taxon>
        <taxon>Actinomycetes</taxon>
        <taxon>Kitasatosporales</taxon>
        <taxon>Streptomycetaceae</taxon>
        <taxon>Streptomyces</taxon>
    </lineage>
</organism>
<name>A0ABQ2W2Y2_9ACTN</name>
<keyword evidence="3" id="KW-1185">Reference proteome</keyword>
<reference evidence="3" key="1">
    <citation type="journal article" date="2019" name="Int. J. Syst. Evol. Microbiol.">
        <title>The Global Catalogue of Microorganisms (GCM) 10K type strain sequencing project: providing services to taxonomists for standard genome sequencing and annotation.</title>
        <authorList>
            <consortium name="The Broad Institute Genomics Platform"/>
            <consortium name="The Broad Institute Genome Sequencing Center for Infectious Disease"/>
            <person name="Wu L."/>
            <person name="Ma J."/>
        </authorList>
    </citation>
    <scope>NUCLEOTIDE SEQUENCE [LARGE SCALE GENOMIC DNA]</scope>
    <source>
        <strain evidence="3">JCM 4376</strain>
    </source>
</reference>
<dbReference type="SUPFAM" id="SSF160631">
    <property type="entry name" value="SMI1/KNR4-like"/>
    <property type="match status" value="1"/>
</dbReference>
<evidence type="ECO:0000313" key="2">
    <source>
        <dbReference type="EMBL" id="GGV86304.1"/>
    </source>
</evidence>
<proteinExistence type="predicted"/>
<feature type="domain" description="Knr4/Smi1-like" evidence="1">
    <location>
        <begin position="28"/>
        <end position="168"/>
    </location>
</feature>
<dbReference type="SMART" id="SM00860">
    <property type="entry name" value="SMI1_KNR4"/>
    <property type="match status" value="1"/>
</dbReference>
<dbReference type="InterPro" id="IPR037883">
    <property type="entry name" value="Knr4/Smi1-like_sf"/>
</dbReference>
<dbReference type="Gene3D" id="3.40.1580.10">
    <property type="entry name" value="SMI1/KNR4-like"/>
    <property type="match status" value="1"/>
</dbReference>
<dbReference type="Proteomes" id="UP000660675">
    <property type="component" value="Unassembled WGS sequence"/>
</dbReference>
<dbReference type="InterPro" id="IPR018958">
    <property type="entry name" value="Knr4/Smi1-like_dom"/>
</dbReference>
<comment type="caution">
    <text evidence="2">The sequence shown here is derived from an EMBL/GenBank/DDBJ whole genome shotgun (WGS) entry which is preliminary data.</text>
</comment>
<evidence type="ECO:0000259" key="1">
    <source>
        <dbReference type="SMART" id="SM00860"/>
    </source>
</evidence>
<sequence length="343" mass="38217">MGYFEGFDVAGFWDDSAYALKEYVEETPPTQELIASVEEELGGYRLPGSYVALMTAHNGGVPDRDHFPMTEPTSWADDHIVITGIRGIGRARPQSLCGEFGSRFWVDMWEYPDIGVYFADTPSAGHDMLALDYRACGRHGEPAVVHVDQEDDFAITSVAENFEAFVTGLVDGSVYDTSEQDLIDDLATVRDGSFSPVLLRAFREVAGVLPDADRRMRVLAEAIVHDKGFFALHADARSTLMYDYLFWLFTSFNQVGSFDRYMRTPAQYERSYALPDYELMIVFSLVAEPYEFSTGGYARGFLEDWWNSRVASGRISETSGGYRMTDAAVTALLGELAAVAGDR</sequence>
<accession>A0ABQ2W2Y2</accession>
<evidence type="ECO:0000313" key="3">
    <source>
        <dbReference type="Proteomes" id="UP000660675"/>
    </source>
</evidence>